<comment type="caution">
    <text evidence="2">The sequence shown here is derived from an EMBL/GenBank/DDBJ whole genome shotgun (WGS) entry which is preliminary data.</text>
</comment>
<gene>
    <name evidence="2" type="ORF">CFP71_41800</name>
</gene>
<organism evidence="2 3">
    <name type="scientific">Amycolatopsis thailandensis</name>
    <dbReference type="NCBI Taxonomy" id="589330"/>
    <lineage>
        <taxon>Bacteria</taxon>
        <taxon>Bacillati</taxon>
        <taxon>Actinomycetota</taxon>
        <taxon>Actinomycetes</taxon>
        <taxon>Pseudonocardiales</taxon>
        <taxon>Pseudonocardiaceae</taxon>
        <taxon>Amycolatopsis</taxon>
    </lineage>
</organism>
<protein>
    <submittedName>
        <fullName evidence="2">Alkaline phosphatase</fullName>
    </submittedName>
</protein>
<dbReference type="InterPro" id="IPR029052">
    <property type="entry name" value="Metallo-depent_PP-like"/>
</dbReference>
<keyword evidence="3" id="KW-1185">Reference proteome</keyword>
<keyword evidence="1" id="KW-0732">Signal</keyword>
<dbReference type="GO" id="GO:0003993">
    <property type="term" value="F:acid phosphatase activity"/>
    <property type="evidence" value="ECO:0007669"/>
    <property type="project" value="InterPro"/>
</dbReference>
<evidence type="ECO:0000313" key="3">
    <source>
        <dbReference type="Proteomes" id="UP000215223"/>
    </source>
</evidence>
<name>A0A229R923_9PSEU</name>
<dbReference type="AlphaFoldDB" id="A0A229R923"/>
<dbReference type="SUPFAM" id="SSF56300">
    <property type="entry name" value="Metallo-dependent phosphatases"/>
    <property type="match status" value="1"/>
</dbReference>
<dbReference type="Proteomes" id="UP000215223">
    <property type="component" value="Unassembled WGS sequence"/>
</dbReference>
<dbReference type="PANTHER" id="PTHR22953">
    <property type="entry name" value="ACID PHOSPHATASE RELATED"/>
    <property type="match status" value="1"/>
</dbReference>
<feature type="non-terminal residue" evidence="2">
    <location>
        <position position="1"/>
    </location>
</feature>
<proteinExistence type="predicted"/>
<dbReference type="EMBL" id="NMQT01000228">
    <property type="protein sequence ID" value="OXM43172.1"/>
    <property type="molecule type" value="Genomic_DNA"/>
</dbReference>
<dbReference type="InterPro" id="IPR039331">
    <property type="entry name" value="PAPs-like"/>
</dbReference>
<reference evidence="2 3" key="1">
    <citation type="submission" date="2017-07" db="EMBL/GenBank/DDBJ databases">
        <title>Amycolatopsis thailandensis Genome sequencing and assembly.</title>
        <authorList>
            <person name="Kaur N."/>
            <person name="Mayilraj S."/>
        </authorList>
    </citation>
    <scope>NUCLEOTIDE SEQUENCE [LARGE SCALE GENOMIC DNA]</scope>
    <source>
        <strain evidence="2 3">JCM 16380</strain>
    </source>
</reference>
<dbReference type="Gene3D" id="3.60.21.10">
    <property type="match status" value="1"/>
</dbReference>
<sequence length="139" mass="15290">QLNWIKQDLKNNTKPCVAAYYHHPRYTSGDHGDNDKMATLWETMVGNKVDLVLNGHDHHYERFYPQNADGDKDPVGPVQIIGGGGGATLYPVKTEHPATAKAISTYGVLKLNMSDNAFSTQMIGLDGKTIDSSPTYTCH</sequence>
<dbReference type="PANTHER" id="PTHR22953:SF153">
    <property type="entry name" value="PURPLE ACID PHOSPHATASE"/>
    <property type="match status" value="1"/>
</dbReference>
<evidence type="ECO:0000313" key="2">
    <source>
        <dbReference type="EMBL" id="OXM43172.1"/>
    </source>
</evidence>
<accession>A0A229R923</accession>
<evidence type="ECO:0000256" key="1">
    <source>
        <dbReference type="ARBA" id="ARBA00022729"/>
    </source>
</evidence>